<keyword evidence="2" id="KW-1185">Reference proteome</keyword>
<sequence length="378" mass="41750">MEESVDLIRGYTAIESETPIVPSSAIRTFERRHADSLHRCFPGGGVGGRIIKVHDRSIRLTPAQCFIACAGKAQPNNTTAEREAENHKIEEAFGDDYGELNRGQVDTYQGVALGLRSLASISASTTTATAGMWAKALPYSEYYPDFRLVWRLVSVEINGWWGGVSLNLRYRYISVLGRQVIGIVVIREPEGSSMLRMGKMKTVLVCLRIIAGGQWRGEAVRSSYPTPDILHQSPSDVQDPIERLAAPTDPLDLKESHIVGTSTCRRIIVSARETTRIQYLSQILVVHHQRIRPSENSVIMHGTSAQMVVFSSPLSPTIILFQQRTEGSREILGLISSRGSDAAQLRIKPITRSGARELGQIITRDFHFATCSSGGKHI</sequence>
<name>A0AAD7BJB7_MYCRO</name>
<protein>
    <submittedName>
        <fullName evidence="1">Uncharacterized protein</fullName>
    </submittedName>
</protein>
<dbReference type="AlphaFoldDB" id="A0AAD7BJB7"/>
<evidence type="ECO:0000313" key="1">
    <source>
        <dbReference type="EMBL" id="KAJ7622980.1"/>
    </source>
</evidence>
<dbReference type="Proteomes" id="UP001221757">
    <property type="component" value="Unassembled WGS sequence"/>
</dbReference>
<reference evidence="1" key="1">
    <citation type="submission" date="2023-03" db="EMBL/GenBank/DDBJ databases">
        <title>Massive genome expansion in bonnet fungi (Mycena s.s.) driven by repeated elements and novel gene families across ecological guilds.</title>
        <authorList>
            <consortium name="Lawrence Berkeley National Laboratory"/>
            <person name="Harder C.B."/>
            <person name="Miyauchi S."/>
            <person name="Viragh M."/>
            <person name="Kuo A."/>
            <person name="Thoen E."/>
            <person name="Andreopoulos B."/>
            <person name="Lu D."/>
            <person name="Skrede I."/>
            <person name="Drula E."/>
            <person name="Henrissat B."/>
            <person name="Morin E."/>
            <person name="Kohler A."/>
            <person name="Barry K."/>
            <person name="LaButti K."/>
            <person name="Morin E."/>
            <person name="Salamov A."/>
            <person name="Lipzen A."/>
            <person name="Mereny Z."/>
            <person name="Hegedus B."/>
            <person name="Baldrian P."/>
            <person name="Stursova M."/>
            <person name="Weitz H."/>
            <person name="Taylor A."/>
            <person name="Grigoriev I.V."/>
            <person name="Nagy L.G."/>
            <person name="Martin F."/>
            <person name="Kauserud H."/>
        </authorList>
    </citation>
    <scope>NUCLEOTIDE SEQUENCE</scope>
    <source>
        <strain evidence="1">CBHHK067</strain>
    </source>
</reference>
<dbReference type="EMBL" id="JARKIE010000637">
    <property type="protein sequence ID" value="KAJ7622980.1"/>
    <property type="molecule type" value="Genomic_DNA"/>
</dbReference>
<evidence type="ECO:0000313" key="2">
    <source>
        <dbReference type="Proteomes" id="UP001221757"/>
    </source>
</evidence>
<proteinExistence type="predicted"/>
<organism evidence="1 2">
    <name type="scientific">Mycena rosella</name>
    <name type="common">Pink bonnet</name>
    <name type="synonym">Agaricus rosellus</name>
    <dbReference type="NCBI Taxonomy" id="1033263"/>
    <lineage>
        <taxon>Eukaryota</taxon>
        <taxon>Fungi</taxon>
        <taxon>Dikarya</taxon>
        <taxon>Basidiomycota</taxon>
        <taxon>Agaricomycotina</taxon>
        <taxon>Agaricomycetes</taxon>
        <taxon>Agaricomycetidae</taxon>
        <taxon>Agaricales</taxon>
        <taxon>Marasmiineae</taxon>
        <taxon>Mycenaceae</taxon>
        <taxon>Mycena</taxon>
    </lineage>
</organism>
<comment type="caution">
    <text evidence="1">The sequence shown here is derived from an EMBL/GenBank/DDBJ whole genome shotgun (WGS) entry which is preliminary data.</text>
</comment>
<gene>
    <name evidence="1" type="ORF">B0H17DRAFT_1151504</name>
</gene>
<accession>A0AAD7BJB7</accession>